<reference evidence="3" key="1">
    <citation type="submission" date="2018-07" db="EMBL/GenBank/DDBJ databases">
        <authorList>
            <consortium name="GenomeTrakr network: Whole genome sequencing for foodborne pathogen traceback"/>
        </authorList>
    </citation>
    <scope>NUCLEOTIDE SEQUENCE</scope>
    <source>
        <strain evidence="4">FLUFL-1644</strain>
        <strain evidence="3">FLUFL-529</strain>
    </source>
</reference>
<evidence type="ECO:0000313" key="3">
    <source>
        <dbReference type="EMBL" id="EBP2540176.1"/>
    </source>
</evidence>
<protein>
    <submittedName>
        <fullName evidence="3">Uncharacterized protein</fullName>
    </submittedName>
</protein>
<evidence type="ECO:0000313" key="1">
    <source>
        <dbReference type="EMBL" id="EBM4972613.1"/>
    </source>
</evidence>
<dbReference type="EMBL" id="AAGLAV010000003">
    <property type="protein sequence ID" value="EBP2540176.1"/>
    <property type="molecule type" value="Genomic_DNA"/>
</dbReference>
<dbReference type="RefSeq" id="WP_023229653.1">
    <property type="nucleotide sequence ID" value="NZ_MYVW01000089.1"/>
</dbReference>
<dbReference type="EMBL" id="AAKIMW010000001">
    <property type="protein sequence ID" value="ECS1074690.1"/>
    <property type="molecule type" value="Genomic_DNA"/>
</dbReference>
<name>A0A5V0M792_SALER</name>
<sequence>MKKTKENTLHLGKFGKIDIVCDSSLKDEVEQYFSVRDVGFGKGNCFSAASKYKLSLFFDIAGKGMEVAKAIMGLLNRNDIEIEMHCSTADGLSPVKSIKLRKADDVEKCKELLDKCAAISVRKKEPEKGGE</sequence>
<organism evidence="3">
    <name type="scientific">Salmonella enterica</name>
    <name type="common">Salmonella choleraesuis</name>
    <dbReference type="NCBI Taxonomy" id="28901"/>
    <lineage>
        <taxon>Bacteria</taxon>
        <taxon>Pseudomonadati</taxon>
        <taxon>Pseudomonadota</taxon>
        <taxon>Gammaproteobacteria</taxon>
        <taxon>Enterobacterales</taxon>
        <taxon>Enterobacteriaceae</taxon>
        <taxon>Salmonella</taxon>
    </lineage>
</organism>
<comment type="caution">
    <text evidence="3">The sequence shown here is derived from an EMBL/GenBank/DDBJ whole genome shotgun (WGS) entry which is preliminary data.</text>
</comment>
<dbReference type="EMBL" id="AAGMNN010000005">
    <property type="protein sequence ID" value="EBP8809461.1"/>
    <property type="molecule type" value="Genomic_DNA"/>
</dbReference>
<evidence type="ECO:0000313" key="4">
    <source>
        <dbReference type="EMBL" id="EBP8809461.1"/>
    </source>
</evidence>
<proteinExistence type="predicted"/>
<dbReference type="AlphaFoldDB" id="A0A5V0M792"/>
<evidence type="ECO:0000313" key="5">
    <source>
        <dbReference type="EMBL" id="ECS1074690.1"/>
    </source>
</evidence>
<reference evidence="1" key="2">
    <citation type="submission" date="2018-08" db="EMBL/GenBank/DDBJ databases">
        <authorList>
            <consortium name="PulseNet: The National Subtyping Network for Foodborne Disease Surveillance"/>
            <person name="Tarr C.L."/>
            <person name="Trees E."/>
            <person name="Katz L.S."/>
            <person name="Carleton-Romer H.A."/>
            <person name="Stroika S."/>
            <person name="Kucerova Z."/>
            <person name="Roache K.F."/>
            <person name="Sabol A.L."/>
            <person name="Besser J."/>
            <person name="Gerner-Smidt P."/>
        </authorList>
    </citation>
    <scope>NUCLEOTIDE SEQUENCE</scope>
    <source>
        <strain evidence="1">PNUSAS045502</strain>
        <strain evidence="2">PNUSAS046879</strain>
        <strain evidence="5">PNUSAS098470</strain>
    </source>
</reference>
<dbReference type="EMBL" id="AAGGFW010000008">
    <property type="protein sequence ID" value="EBN6214026.1"/>
    <property type="molecule type" value="Genomic_DNA"/>
</dbReference>
<evidence type="ECO:0000313" key="2">
    <source>
        <dbReference type="EMBL" id="EBN6214026.1"/>
    </source>
</evidence>
<dbReference type="EMBL" id="AAGCUJ010000004">
    <property type="protein sequence ID" value="EBM4972613.1"/>
    <property type="molecule type" value="Genomic_DNA"/>
</dbReference>
<gene>
    <name evidence="4" type="ORF">AC225_06980</name>
    <name evidence="1" type="ORF">D0V48_10875</name>
    <name evidence="2" type="ORF">DWR41_16805</name>
    <name evidence="5" type="ORF">F2225_01400</name>
    <name evidence="3" type="ORF">PN74_03055</name>
</gene>
<accession>A0A5V0M792</accession>